<evidence type="ECO:0000313" key="2">
    <source>
        <dbReference type="Proteomes" id="UP000199435"/>
    </source>
</evidence>
<sequence length="79" mass="9095">MWITLSIENGPIARFNMSHVTHYMRHDTQKGSTLYFDFLDNNGHPKKTLVNEPPERIAELVEAEQQRLASLGVGSWIRT</sequence>
<gene>
    <name evidence="1" type="ORF">GA0061102_103739</name>
</gene>
<evidence type="ECO:0000313" key="1">
    <source>
        <dbReference type="EMBL" id="SCB42500.1"/>
    </source>
</evidence>
<dbReference type="AlphaFoldDB" id="A0A1C3WRA9"/>
<reference evidence="2" key="1">
    <citation type="submission" date="2016-08" db="EMBL/GenBank/DDBJ databases">
        <authorList>
            <person name="Varghese N."/>
            <person name="Submissions Spin"/>
        </authorList>
    </citation>
    <scope>NUCLEOTIDE SEQUENCE [LARGE SCALE GENOMIC DNA]</scope>
    <source>
        <strain evidence="2">HAMBI 2971</strain>
    </source>
</reference>
<dbReference type="RefSeq" id="WP_092854042.1">
    <property type="nucleotide sequence ID" value="NZ_FMAH01000037.1"/>
</dbReference>
<keyword evidence="2" id="KW-1185">Reference proteome</keyword>
<accession>A0A1C3WRA9</accession>
<dbReference type="Proteomes" id="UP000199435">
    <property type="component" value="Unassembled WGS sequence"/>
</dbReference>
<dbReference type="EMBL" id="FMAH01000037">
    <property type="protein sequence ID" value="SCB42500.1"/>
    <property type="molecule type" value="Genomic_DNA"/>
</dbReference>
<protein>
    <submittedName>
        <fullName evidence="1">Uncharacterized protein</fullName>
    </submittedName>
</protein>
<organism evidence="1 2">
    <name type="scientific">Rhizobium miluonense</name>
    <dbReference type="NCBI Taxonomy" id="411945"/>
    <lineage>
        <taxon>Bacteria</taxon>
        <taxon>Pseudomonadati</taxon>
        <taxon>Pseudomonadota</taxon>
        <taxon>Alphaproteobacteria</taxon>
        <taxon>Hyphomicrobiales</taxon>
        <taxon>Rhizobiaceae</taxon>
        <taxon>Rhizobium/Agrobacterium group</taxon>
        <taxon>Rhizobium</taxon>
    </lineage>
</organism>
<name>A0A1C3WRA9_9HYPH</name>
<proteinExistence type="predicted"/>